<gene>
    <name evidence="1" type="ORF">G7077_02645</name>
</gene>
<protein>
    <submittedName>
        <fullName evidence="1">Helix-turn-helix domain-containing protein</fullName>
    </submittedName>
</protein>
<keyword evidence="2" id="KW-1185">Reference proteome</keyword>
<dbReference type="Proteomes" id="UP000503222">
    <property type="component" value="Chromosome"/>
</dbReference>
<accession>A0A6G7YT11</accession>
<dbReference type="EMBL" id="CP049869">
    <property type="protein sequence ID" value="QIK79888.1"/>
    <property type="molecule type" value="Genomic_DNA"/>
</dbReference>
<dbReference type="AlphaFoldDB" id="A0A6G7YT11"/>
<evidence type="ECO:0000313" key="1">
    <source>
        <dbReference type="EMBL" id="QIK79888.1"/>
    </source>
</evidence>
<sequence>MLGKSQSTLANWRTLGIGPAWFKVGGRVYYRFDDLVAYGTGEASAPQAA</sequence>
<dbReference type="InterPro" id="IPR009061">
    <property type="entry name" value="DNA-bd_dom_put_sf"/>
</dbReference>
<proteinExistence type="predicted"/>
<reference evidence="1 2" key="1">
    <citation type="submission" date="2020-03" db="EMBL/GenBank/DDBJ databases">
        <title>Sphingomonas sp. nov., isolated from fish.</title>
        <authorList>
            <person name="Hyun D.-W."/>
            <person name="Bae J.-W."/>
        </authorList>
    </citation>
    <scope>NUCLEOTIDE SEQUENCE [LARGE SCALE GENOMIC DNA]</scope>
    <source>
        <strain evidence="1 2">HDW15B</strain>
    </source>
</reference>
<dbReference type="KEGG" id="spii:G7077_02645"/>
<evidence type="ECO:0000313" key="2">
    <source>
        <dbReference type="Proteomes" id="UP000503222"/>
    </source>
</evidence>
<dbReference type="SUPFAM" id="SSF46955">
    <property type="entry name" value="Putative DNA-binding domain"/>
    <property type="match status" value="1"/>
</dbReference>
<organism evidence="1 2">
    <name type="scientific">Sphingomonas piscis</name>
    <dbReference type="NCBI Taxonomy" id="2714943"/>
    <lineage>
        <taxon>Bacteria</taxon>
        <taxon>Pseudomonadati</taxon>
        <taxon>Pseudomonadota</taxon>
        <taxon>Alphaproteobacteria</taxon>
        <taxon>Sphingomonadales</taxon>
        <taxon>Sphingomonadaceae</taxon>
        <taxon>Sphingomonas</taxon>
    </lineage>
</organism>
<name>A0A6G7YT11_9SPHN</name>